<proteinExistence type="predicted"/>
<dbReference type="EMBL" id="LDYG01000042">
    <property type="protein sequence ID" value="KUP05248.1"/>
    <property type="molecule type" value="Genomic_DNA"/>
</dbReference>
<evidence type="ECO:0000259" key="7">
    <source>
        <dbReference type="PROSITE" id="PS50887"/>
    </source>
</evidence>
<keyword evidence="9" id="KW-1185">Reference proteome</keyword>
<dbReference type="STRING" id="1150625.Q75_13440"/>
<organism evidence="8 9">
    <name type="scientific">Bacillus coahuilensis p1.1.43</name>
    <dbReference type="NCBI Taxonomy" id="1150625"/>
    <lineage>
        <taxon>Bacteria</taxon>
        <taxon>Bacillati</taxon>
        <taxon>Bacillota</taxon>
        <taxon>Bacilli</taxon>
        <taxon>Bacillales</taxon>
        <taxon>Bacillaceae</taxon>
        <taxon>Bacillus</taxon>
    </lineage>
</organism>
<keyword evidence="5 6" id="KW-0472">Membrane</keyword>
<feature type="transmembrane region" description="Helical" evidence="6">
    <location>
        <begin position="71"/>
        <end position="91"/>
    </location>
</feature>
<protein>
    <submittedName>
        <fullName evidence="8">Diguanylate cyclase</fullName>
    </submittedName>
</protein>
<dbReference type="GO" id="GO:0043709">
    <property type="term" value="P:cell adhesion involved in single-species biofilm formation"/>
    <property type="evidence" value="ECO:0007669"/>
    <property type="project" value="TreeGrafter"/>
</dbReference>
<dbReference type="AlphaFoldDB" id="A0A147K660"/>
<comment type="caution">
    <text evidence="8">The sequence shown here is derived from an EMBL/GenBank/DDBJ whole genome shotgun (WGS) entry which is preliminary data.</text>
</comment>
<dbReference type="InterPro" id="IPR000160">
    <property type="entry name" value="GGDEF_dom"/>
</dbReference>
<dbReference type="GO" id="GO:1902201">
    <property type="term" value="P:negative regulation of bacterial-type flagellum-dependent cell motility"/>
    <property type="evidence" value="ECO:0007669"/>
    <property type="project" value="TreeGrafter"/>
</dbReference>
<evidence type="ECO:0000256" key="5">
    <source>
        <dbReference type="ARBA" id="ARBA00023136"/>
    </source>
</evidence>
<comment type="subcellular location">
    <subcellularLocation>
        <location evidence="1">Cell membrane</location>
        <topology evidence="1">Multi-pass membrane protein</topology>
    </subcellularLocation>
</comment>
<feature type="domain" description="GGDEF" evidence="7">
    <location>
        <begin position="225"/>
        <end position="358"/>
    </location>
</feature>
<dbReference type="NCBIfam" id="TIGR00254">
    <property type="entry name" value="GGDEF"/>
    <property type="match status" value="1"/>
</dbReference>
<dbReference type="GO" id="GO:0005886">
    <property type="term" value="C:plasma membrane"/>
    <property type="evidence" value="ECO:0007669"/>
    <property type="project" value="UniProtKB-SubCell"/>
</dbReference>
<keyword evidence="2" id="KW-1003">Cell membrane</keyword>
<keyword evidence="4 6" id="KW-1133">Transmembrane helix</keyword>
<evidence type="ECO:0000313" key="9">
    <source>
        <dbReference type="Proteomes" id="UP000074108"/>
    </source>
</evidence>
<dbReference type="InterPro" id="IPR043128">
    <property type="entry name" value="Rev_trsase/Diguanyl_cyclase"/>
</dbReference>
<feature type="transmembrane region" description="Helical" evidence="6">
    <location>
        <begin position="97"/>
        <end position="120"/>
    </location>
</feature>
<dbReference type="SMART" id="SM00267">
    <property type="entry name" value="GGDEF"/>
    <property type="match status" value="1"/>
</dbReference>
<dbReference type="InterPro" id="IPR029787">
    <property type="entry name" value="Nucleotide_cyclase"/>
</dbReference>
<dbReference type="GO" id="GO:0071555">
    <property type="term" value="P:cell wall organization"/>
    <property type="evidence" value="ECO:0007669"/>
    <property type="project" value="InterPro"/>
</dbReference>
<dbReference type="SUPFAM" id="SSF55073">
    <property type="entry name" value="Nucleotide cyclase"/>
    <property type="match status" value="1"/>
</dbReference>
<evidence type="ECO:0000313" key="8">
    <source>
        <dbReference type="EMBL" id="KUP05248.1"/>
    </source>
</evidence>
<feature type="transmembrane region" description="Helical" evidence="6">
    <location>
        <begin position="132"/>
        <end position="150"/>
    </location>
</feature>
<dbReference type="Pfam" id="PF07694">
    <property type="entry name" value="5TM-5TMR_LYT"/>
    <property type="match status" value="1"/>
</dbReference>
<accession>A0A147K660</accession>
<reference evidence="8 9" key="1">
    <citation type="journal article" date="2016" name="Front. Microbiol.">
        <title>Microevolution Analysis of Bacillus coahuilensis Unveils Differences in Phosphorus Acquisition Strategies and Their Regulation.</title>
        <authorList>
            <person name="Gomez-Lunar Z."/>
            <person name="Hernandez-Gonzalez I."/>
            <person name="Rodriguez-Torres M.D."/>
            <person name="Souza V."/>
            <person name="Olmedo-Alvarez G."/>
        </authorList>
    </citation>
    <scope>NUCLEOTIDE SEQUENCE [LARGE SCALE GENOMIC DNA]</scope>
    <source>
        <strain evidence="9">p1.1.43</strain>
    </source>
</reference>
<dbReference type="FunFam" id="3.30.70.270:FF:000001">
    <property type="entry name" value="Diguanylate cyclase domain protein"/>
    <property type="match status" value="1"/>
</dbReference>
<evidence type="ECO:0000256" key="1">
    <source>
        <dbReference type="ARBA" id="ARBA00004651"/>
    </source>
</evidence>
<dbReference type="OrthoDB" id="9759607at2"/>
<dbReference type="Pfam" id="PF00990">
    <property type="entry name" value="GGDEF"/>
    <property type="match status" value="1"/>
</dbReference>
<evidence type="ECO:0000256" key="2">
    <source>
        <dbReference type="ARBA" id="ARBA00022475"/>
    </source>
</evidence>
<sequence length="358" mass="40441">MIVKELFANLAILVALIFGYTQLTNATPLQKFSSFKRKIFLGVIGGLLSNILMQYSMMFGSTIIDFRQIPIILLAYYGGTVPAVVALLFVITGRFLIGVNFSSFLALIYIVSITFLAIYLSSTKLKNRVKEFSILTCSNILFSVVVAIAIDNRSILIGLIPAYWLITYFAGGFSFYIVEYLRNYQTMVNRYKMESVSDGLTGLHNVRKFDEVFNKLITNVNHNEEMLSLLYIDIDHFKKINDTYGHKEGDMVLKQLGMVLKTTARSFDFVSRNGGEEFTVILLDCPLKRAIEMGEKIRKAVEEHPFTLTDDEEIRITISVGIACYNETTLEPSHLIEEADKALYQAKRTGRNRVCVAG</sequence>
<dbReference type="PANTHER" id="PTHR45138:SF9">
    <property type="entry name" value="DIGUANYLATE CYCLASE DGCM-RELATED"/>
    <property type="match status" value="1"/>
</dbReference>
<evidence type="ECO:0000256" key="6">
    <source>
        <dbReference type="SAM" id="Phobius"/>
    </source>
</evidence>
<dbReference type="Proteomes" id="UP000074108">
    <property type="component" value="Unassembled WGS sequence"/>
</dbReference>
<dbReference type="RefSeq" id="WP_059351648.1">
    <property type="nucleotide sequence ID" value="NZ_LDYG01000042.1"/>
</dbReference>
<dbReference type="InterPro" id="IPR011620">
    <property type="entry name" value="Sig_transdc_His_kinase_LytS_TM"/>
</dbReference>
<dbReference type="GO" id="GO:0052621">
    <property type="term" value="F:diguanylate cyclase activity"/>
    <property type="evidence" value="ECO:0007669"/>
    <property type="project" value="TreeGrafter"/>
</dbReference>
<name>A0A147K660_9BACI</name>
<keyword evidence="3 6" id="KW-0812">Transmembrane</keyword>
<dbReference type="InterPro" id="IPR050469">
    <property type="entry name" value="Diguanylate_Cyclase"/>
</dbReference>
<dbReference type="PANTHER" id="PTHR45138">
    <property type="entry name" value="REGULATORY COMPONENTS OF SENSORY TRANSDUCTION SYSTEM"/>
    <property type="match status" value="1"/>
</dbReference>
<evidence type="ECO:0000256" key="3">
    <source>
        <dbReference type="ARBA" id="ARBA00022692"/>
    </source>
</evidence>
<dbReference type="GO" id="GO:0000155">
    <property type="term" value="F:phosphorelay sensor kinase activity"/>
    <property type="evidence" value="ECO:0007669"/>
    <property type="project" value="InterPro"/>
</dbReference>
<dbReference type="PATRIC" id="fig|1150625.3.peg.2829"/>
<gene>
    <name evidence="8" type="ORF">Q75_13440</name>
</gene>
<feature type="transmembrane region" description="Helical" evidence="6">
    <location>
        <begin position="39"/>
        <end position="59"/>
    </location>
</feature>
<dbReference type="CDD" id="cd01949">
    <property type="entry name" value="GGDEF"/>
    <property type="match status" value="1"/>
</dbReference>
<feature type="transmembrane region" description="Helical" evidence="6">
    <location>
        <begin position="162"/>
        <end position="181"/>
    </location>
</feature>
<dbReference type="Gene3D" id="3.30.70.270">
    <property type="match status" value="1"/>
</dbReference>
<evidence type="ECO:0000256" key="4">
    <source>
        <dbReference type="ARBA" id="ARBA00022989"/>
    </source>
</evidence>
<dbReference type="PROSITE" id="PS50887">
    <property type="entry name" value="GGDEF"/>
    <property type="match status" value="1"/>
</dbReference>